<evidence type="ECO:0000313" key="3">
    <source>
        <dbReference type="Proteomes" id="UP000053718"/>
    </source>
</evidence>
<dbReference type="AlphaFoldDB" id="A0A094IR87"/>
<feature type="domain" description="CinA C-terminal" evidence="1">
    <location>
        <begin position="8"/>
        <end position="158"/>
    </location>
</feature>
<proteinExistence type="predicted"/>
<comment type="caution">
    <text evidence="2">The sequence shown here is derived from an EMBL/GenBank/DDBJ whole genome shotgun (WGS) entry which is preliminary data.</text>
</comment>
<evidence type="ECO:0000313" key="2">
    <source>
        <dbReference type="EMBL" id="KFZ29642.1"/>
    </source>
</evidence>
<protein>
    <submittedName>
        <fullName evidence="2">Damage-inducible protein CinA</fullName>
    </submittedName>
</protein>
<dbReference type="InterPro" id="IPR036653">
    <property type="entry name" value="CinA-like_C"/>
</dbReference>
<evidence type="ECO:0000259" key="1">
    <source>
        <dbReference type="Pfam" id="PF02464"/>
    </source>
</evidence>
<keyword evidence="3" id="KW-1185">Reference proteome</keyword>
<accession>A0A094IR87</accession>
<dbReference type="RefSeq" id="WP_034729192.1">
    <property type="nucleotide sequence ID" value="NZ_JPIN01000001.1"/>
</dbReference>
<gene>
    <name evidence="2" type="ORF">IDAT_00605</name>
</gene>
<dbReference type="Proteomes" id="UP000053718">
    <property type="component" value="Unassembled WGS sequence"/>
</dbReference>
<sequence>MVTQTQFELAQQIGQWLQARNWHIATAESCTAGGIGYALSAVAGSSAWLEGGFITYSNALKMRILGVSEATLTQFGAVSAETAEAMALGAQQLAQTELAIAVTGVAGPTGGTASKPVGLVWFGLAHPQGVLSWRQKFSGDRAAVRAATISAALCSYKKILDTV</sequence>
<organism evidence="2 3">
    <name type="scientific">Pseudidiomarina atlantica</name>
    <dbReference type="NCBI Taxonomy" id="1517416"/>
    <lineage>
        <taxon>Bacteria</taxon>
        <taxon>Pseudomonadati</taxon>
        <taxon>Pseudomonadota</taxon>
        <taxon>Gammaproteobacteria</taxon>
        <taxon>Alteromonadales</taxon>
        <taxon>Idiomarinaceae</taxon>
        <taxon>Pseudidiomarina</taxon>
    </lineage>
</organism>
<dbReference type="STRING" id="1517416.IDAT_00605"/>
<dbReference type="InterPro" id="IPR008136">
    <property type="entry name" value="CinA_C"/>
</dbReference>
<dbReference type="SUPFAM" id="SSF142433">
    <property type="entry name" value="CinA-like"/>
    <property type="match status" value="1"/>
</dbReference>
<dbReference type="Pfam" id="PF02464">
    <property type="entry name" value="CinA"/>
    <property type="match status" value="1"/>
</dbReference>
<dbReference type="EMBL" id="JPIN01000001">
    <property type="protein sequence ID" value="KFZ29642.1"/>
    <property type="molecule type" value="Genomic_DNA"/>
</dbReference>
<dbReference type="NCBIfam" id="TIGR00199">
    <property type="entry name" value="PncC_domain"/>
    <property type="match status" value="1"/>
</dbReference>
<name>A0A094IR87_9GAMM</name>
<dbReference type="Gene3D" id="3.90.950.20">
    <property type="entry name" value="CinA-like"/>
    <property type="match status" value="1"/>
</dbReference>
<dbReference type="eggNOG" id="COG1546">
    <property type="taxonomic scope" value="Bacteria"/>
</dbReference>
<dbReference type="OrthoDB" id="9801454at2"/>
<reference evidence="2 3" key="1">
    <citation type="submission" date="2014-06" db="EMBL/GenBank/DDBJ databases">
        <title>Draft genome sequence of Idiomarina sp. MCCC 1A10513.</title>
        <authorList>
            <person name="Du J."/>
            <person name="Lai Q."/>
            <person name="Shao Z."/>
        </authorList>
    </citation>
    <scope>NUCLEOTIDE SEQUENCE [LARGE SCALE GENOMIC DNA]</scope>
    <source>
        <strain evidence="2 3">MCCC 1A10513</strain>
    </source>
</reference>